<proteinExistence type="predicted"/>
<protein>
    <submittedName>
        <fullName evidence="2">Uncharacterized protein</fullName>
    </submittedName>
</protein>
<feature type="transmembrane region" description="Helical" evidence="1">
    <location>
        <begin position="169"/>
        <end position="190"/>
    </location>
</feature>
<evidence type="ECO:0000256" key="1">
    <source>
        <dbReference type="SAM" id="Phobius"/>
    </source>
</evidence>
<gene>
    <name evidence="2" type="ORF">GCM10023156_22390</name>
</gene>
<dbReference type="EMBL" id="BAABGA010000029">
    <property type="protein sequence ID" value="GAA4452662.1"/>
    <property type="molecule type" value="Genomic_DNA"/>
</dbReference>
<accession>A0ABP8MPT0</accession>
<evidence type="ECO:0000313" key="2">
    <source>
        <dbReference type="EMBL" id="GAA4452662.1"/>
    </source>
</evidence>
<reference evidence="3" key="1">
    <citation type="journal article" date="2019" name="Int. J. Syst. Evol. Microbiol.">
        <title>The Global Catalogue of Microorganisms (GCM) 10K type strain sequencing project: providing services to taxonomists for standard genome sequencing and annotation.</title>
        <authorList>
            <consortium name="The Broad Institute Genomics Platform"/>
            <consortium name="The Broad Institute Genome Sequencing Center for Infectious Disease"/>
            <person name="Wu L."/>
            <person name="Ma J."/>
        </authorList>
    </citation>
    <scope>NUCLEOTIDE SEQUENCE [LARGE SCALE GENOMIC DNA]</scope>
    <source>
        <strain evidence="3">JCM 17759</strain>
    </source>
</reference>
<name>A0ABP8MPT0_9BACT</name>
<dbReference type="Proteomes" id="UP001500840">
    <property type="component" value="Unassembled WGS sequence"/>
</dbReference>
<dbReference type="RefSeq" id="WP_345321982.1">
    <property type="nucleotide sequence ID" value="NZ_BAABGA010000029.1"/>
</dbReference>
<keyword evidence="3" id="KW-1185">Reference proteome</keyword>
<feature type="transmembrane region" description="Helical" evidence="1">
    <location>
        <begin position="12"/>
        <end position="33"/>
    </location>
</feature>
<keyword evidence="1" id="KW-1133">Transmembrane helix</keyword>
<organism evidence="2 3">
    <name type="scientific">Novipirellula rosea</name>
    <dbReference type="NCBI Taxonomy" id="1031540"/>
    <lineage>
        <taxon>Bacteria</taxon>
        <taxon>Pseudomonadati</taxon>
        <taxon>Planctomycetota</taxon>
        <taxon>Planctomycetia</taxon>
        <taxon>Pirellulales</taxon>
        <taxon>Pirellulaceae</taxon>
        <taxon>Novipirellula</taxon>
    </lineage>
</organism>
<evidence type="ECO:0000313" key="3">
    <source>
        <dbReference type="Proteomes" id="UP001500840"/>
    </source>
</evidence>
<sequence>MLRTKLRRVAGRDLVLVAISSFVLAIHWLPVWLPVAAKTESVASATVPVALQVAGKSVAGKSVSAAITPVSADEAVARWQSEVTQFYATQSQVKVPSEAGNAAADSPSKSNDANEIAQTSFVTTAAKDAPEPAATDPQLQRLSSASALPVNSGHSARLAGETPFRAQSVVFAFLVTTIASLLFAAWCVAFPTRHISPVMWASRSKAGDAVDASQSLSIGVDANWFTLTQPILVRTRQICFAALVMAAMLVCIA</sequence>
<keyword evidence="1" id="KW-0472">Membrane</keyword>
<keyword evidence="1" id="KW-0812">Transmembrane</keyword>
<comment type="caution">
    <text evidence="2">The sequence shown here is derived from an EMBL/GenBank/DDBJ whole genome shotgun (WGS) entry which is preliminary data.</text>
</comment>